<dbReference type="SUPFAM" id="SSF46894">
    <property type="entry name" value="C-terminal effector domain of the bipartite response regulators"/>
    <property type="match status" value="1"/>
</dbReference>
<dbReference type="Pfam" id="PF00196">
    <property type="entry name" value="GerE"/>
    <property type="match status" value="1"/>
</dbReference>
<evidence type="ECO:0000259" key="5">
    <source>
        <dbReference type="PROSITE" id="PS50110"/>
    </source>
</evidence>
<name>A0A643F7H9_IDEDE</name>
<dbReference type="GO" id="GO:0006355">
    <property type="term" value="P:regulation of DNA-templated transcription"/>
    <property type="evidence" value="ECO:0007669"/>
    <property type="project" value="InterPro"/>
</dbReference>
<dbReference type="InterPro" id="IPR011006">
    <property type="entry name" value="CheY-like_superfamily"/>
</dbReference>
<reference evidence="6 7" key="1">
    <citation type="submission" date="2019-09" db="EMBL/GenBank/DDBJ databases">
        <title>Draft genome sequences of 48 bacterial type strains from the CCUG.</title>
        <authorList>
            <person name="Tunovic T."/>
            <person name="Pineiro-Iglesias B."/>
            <person name="Unosson C."/>
            <person name="Inganas E."/>
            <person name="Ohlen M."/>
            <person name="Cardew S."/>
            <person name="Jensie-Markopoulos S."/>
            <person name="Salva-Serra F."/>
            <person name="Jaen-Luchoro D."/>
            <person name="Karlsson R."/>
            <person name="Svensson-Stadler L."/>
            <person name="Chun J."/>
            <person name="Moore E."/>
        </authorList>
    </citation>
    <scope>NUCLEOTIDE SEQUENCE [LARGE SCALE GENOMIC DNA]</scope>
    <source>
        <strain evidence="6 7">CCUG 30977</strain>
    </source>
</reference>
<dbReference type="Gene3D" id="1.10.10.10">
    <property type="entry name" value="Winged helix-like DNA-binding domain superfamily/Winged helix DNA-binding domain"/>
    <property type="match status" value="1"/>
</dbReference>
<evidence type="ECO:0000313" key="6">
    <source>
        <dbReference type="EMBL" id="KAB0576309.1"/>
    </source>
</evidence>
<dbReference type="RefSeq" id="WP_151125502.1">
    <property type="nucleotide sequence ID" value="NZ_CP088081.1"/>
</dbReference>
<dbReference type="SUPFAM" id="SSF52172">
    <property type="entry name" value="CheY-like"/>
    <property type="match status" value="1"/>
</dbReference>
<dbReference type="Pfam" id="PF00072">
    <property type="entry name" value="Response_reg"/>
    <property type="match status" value="1"/>
</dbReference>
<dbReference type="EMBL" id="VZPB01000059">
    <property type="protein sequence ID" value="KAB0576309.1"/>
    <property type="molecule type" value="Genomic_DNA"/>
</dbReference>
<feature type="modified residue" description="4-aspartylphosphate" evidence="3">
    <location>
        <position position="54"/>
    </location>
</feature>
<dbReference type="InterPro" id="IPR058245">
    <property type="entry name" value="NreC/VraR/RcsB-like_REC"/>
</dbReference>
<dbReference type="InterPro" id="IPR001789">
    <property type="entry name" value="Sig_transdc_resp-reg_receiver"/>
</dbReference>
<evidence type="ECO:0000313" key="7">
    <source>
        <dbReference type="Proteomes" id="UP000430120"/>
    </source>
</evidence>
<evidence type="ECO:0000256" key="3">
    <source>
        <dbReference type="PROSITE-ProRule" id="PRU00169"/>
    </source>
</evidence>
<keyword evidence="7" id="KW-1185">Reference proteome</keyword>
<dbReference type="InterPro" id="IPR036388">
    <property type="entry name" value="WH-like_DNA-bd_sf"/>
</dbReference>
<dbReference type="GO" id="GO:0003677">
    <property type="term" value="F:DNA binding"/>
    <property type="evidence" value="ECO:0007669"/>
    <property type="project" value="UniProtKB-KW"/>
</dbReference>
<dbReference type="GO" id="GO:0000160">
    <property type="term" value="P:phosphorelay signal transduction system"/>
    <property type="evidence" value="ECO:0007669"/>
    <property type="project" value="InterPro"/>
</dbReference>
<dbReference type="PANTHER" id="PTHR45566:SF1">
    <property type="entry name" value="HTH-TYPE TRANSCRIPTIONAL REGULATOR YHJB-RELATED"/>
    <property type="match status" value="1"/>
</dbReference>
<gene>
    <name evidence="6" type="ORF">F7Q92_18130</name>
</gene>
<dbReference type="PROSITE" id="PS50110">
    <property type="entry name" value="RESPONSE_REGULATORY"/>
    <property type="match status" value="1"/>
</dbReference>
<comment type="caution">
    <text evidence="6">The sequence shown here is derived from an EMBL/GenBank/DDBJ whole genome shotgun (WGS) entry which is preliminary data.</text>
</comment>
<sequence>MHILLADNHPLVLWAFQTLLEEIRPGVAVRTVCTPAELREAMAHGGGCGLVLLDLQLGAPGEGYALLAELRMNHPDVSVVVTSATDHSPDVIQSIDLGACGYLPKRLSMAALADALRLILDGGIFVPPMSLPDAMPAHAVSAHAAGTRPGDTAPYQTLPSFETLGLTPRQADVLSLLLQGKPNKEIARRLGLSVETVKDHVQAVLRALGVNSRTQAVLAVSQLGAKRHVPAAVTPLR</sequence>
<dbReference type="PANTHER" id="PTHR45566">
    <property type="entry name" value="HTH-TYPE TRANSCRIPTIONAL REGULATOR YHJB-RELATED"/>
    <property type="match status" value="1"/>
</dbReference>
<feature type="domain" description="Response regulatory" evidence="5">
    <location>
        <begin position="2"/>
        <end position="120"/>
    </location>
</feature>
<dbReference type="Gene3D" id="3.40.50.2300">
    <property type="match status" value="1"/>
</dbReference>
<evidence type="ECO:0000256" key="1">
    <source>
        <dbReference type="ARBA" id="ARBA00022553"/>
    </source>
</evidence>
<evidence type="ECO:0000256" key="2">
    <source>
        <dbReference type="ARBA" id="ARBA00023125"/>
    </source>
</evidence>
<organism evidence="6 7">
    <name type="scientific">Ideonella dechloratans</name>
    <dbReference type="NCBI Taxonomy" id="36863"/>
    <lineage>
        <taxon>Bacteria</taxon>
        <taxon>Pseudomonadati</taxon>
        <taxon>Pseudomonadota</taxon>
        <taxon>Betaproteobacteria</taxon>
        <taxon>Burkholderiales</taxon>
        <taxon>Sphaerotilaceae</taxon>
        <taxon>Ideonella</taxon>
    </lineage>
</organism>
<dbReference type="InterPro" id="IPR016032">
    <property type="entry name" value="Sig_transdc_resp-reg_C-effctor"/>
</dbReference>
<dbReference type="OrthoDB" id="3374006at2"/>
<dbReference type="InterPro" id="IPR051015">
    <property type="entry name" value="EvgA-like"/>
</dbReference>
<dbReference type="Proteomes" id="UP000430120">
    <property type="component" value="Unassembled WGS sequence"/>
</dbReference>
<feature type="domain" description="HTH luxR-type" evidence="4">
    <location>
        <begin position="159"/>
        <end position="224"/>
    </location>
</feature>
<accession>A0A643F7H9</accession>
<dbReference type="SMART" id="SM00448">
    <property type="entry name" value="REC"/>
    <property type="match status" value="1"/>
</dbReference>
<dbReference type="SMART" id="SM00421">
    <property type="entry name" value="HTH_LUXR"/>
    <property type="match status" value="1"/>
</dbReference>
<keyword evidence="2" id="KW-0238">DNA-binding</keyword>
<dbReference type="InterPro" id="IPR000792">
    <property type="entry name" value="Tscrpt_reg_LuxR_C"/>
</dbReference>
<keyword evidence="1 3" id="KW-0597">Phosphoprotein</keyword>
<protein>
    <submittedName>
        <fullName evidence="6">Response regulator transcription factor</fullName>
    </submittedName>
</protein>
<dbReference type="CDD" id="cd06170">
    <property type="entry name" value="LuxR_C_like"/>
    <property type="match status" value="1"/>
</dbReference>
<proteinExistence type="predicted"/>
<evidence type="ECO:0000259" key="4">
    <source>
        <dbReference type="PROSITE" id="PS50043"/>
    </source>
</evidence>
<dbReference type="PRINTS" id="PR00038">
    <property type="entry name" value="HTHLUXR"/>
</dbReference>
<dbReference type="CDD" id="cd17535">
    <property type="entry name" value="REC_NarL-like"/>
    <property type="match status" value="1"/>
</dbReference>
<dbReference type="PROSITE" id="PS50043">
    <property type="entry name" value="HTH_LUXR_2"/>
    <property type="match status" value="1"/>
</dbReference>
<dbReference type="AlphaFoldDB" id="A0A643F7H9"/>